<evidence type="ECO:0008006" key="3">
    <source>
        <dbReference type="Google" id="ProtNLM"/>
    </source>
</evidence>
<dbReference type="HOGENOM" id="CLU_030662_0_0_1"/>
<reference evidence="2" key="1">
    <citation type="journal article" date="2014" name="Proc. Natl. Acad. Sci. U.S.A.">
        <title>Extensive sampling of basidiomycete genomes demonstrates inadequacy of the white-rot/brown-rot paradigm for wood decay fungi.</title>
        <authorList>
            <person name="Riley R."/>
            <person name="Salamov A.A."/>
            <person name="Brown D.W."/>
            <person name="Nagy L.G."/>
            <person name="Floudas D."/>
            <person name="Held B.W."/>
            <person name="Levasseur A."/>
            <person name="Lombard V."/>
            <person name="Morin E."/>
            <person name="Otillar R."/>
            <person name="Lindquist E.A."/>
            <person name="Sun H."/>
            <person name="LaButti K.M."/>
            <person name="Schmutz J."/>
            <person name="Jabbour D."/>
            <person name="Luo H."/>
            <person name="Baker S.E."/>
            <person name="Pisabarro A.G."/>
            <person name="Walton J.D."/>
            <person name="Blanchette R.A."/>
            <person name="Henrissat B."/>
            <person name="Martin F."/>
            <person name="Cullen D."/>
            <person name="Hibbett D.S."/>
            <person name="Grigoriev I.V."/>
        </authorList>
    </citation>
    <scope>NUCLEOTIDE SEQUENCE [LARGE SCALE GENOMIC DNA]</scope>
    <source>
        <strain evidence="2">CBS 339.88</strain>
    </source>
</reference>
<proteinExistence type="predicted"/>
<organism evidence="1 2">
    <name type="scientific">Galerina marginata (strain CBS 339.88)</name>
    <dbReference type="NCBI Taxonomy" id="685588"/>
    <lineage>
        <taxon>Eukaryota</taxon>
        <taxon>Fungi</taxon>
        <taxon>Dikarya</taxon>
        <taxon>Basidiomycota</taxon>
        <taxon>Agaricomycotina</taxon>
        <taxon>Agaricomycetes</taxon>
        <taxon>Agaricomycetidae</taxon>
        <taxon>Agaricales</taxon>
        <taxon>Agaricineae</taxon>
        <taxon>Strophariaceae</taxon>
        <taxon>Galerina</taxon>
    </lineage>
</organism>
<dbReference type="EMBL" id="KL142376">
    <property type="protein sequence ID" value="KDR77704.1"/>
    <property type="molecule type" value="Genomic_DNA"/>
</dbReference>
<protein>
    <recommendedName>
        <fullName evidence="3">F-box domain-containing protein</fullName>
    </recommendedName>
</protein>
<dbReference type="OrthoDB" id="2740930at2759"/>
<keyword evidence="2" id="KW-1185">Reference proteome</keyword>
<sequence>MNTELEGQYNGFETEYGPETIHPLITAHWTSQVCRKWRTIAVESPTLWSSSLELGLLTQRADDWRNEVFRRSGKAGLCLTGWVDWNNPISVSFFNFLVLEHWDRIQKLDVEFRNRETLPDYLESALSRPAPNLRHICLWFWFTDKATCGLSSQIFPSVQYGFLFQWTPQLRSVTMSCISSTTDLLSDLLHMPMLESLEIKSLLFPRSEPSLSRWTKVALPRLSLLVLEGSFDICLDILERVVPSRHCVLRLLVLDTRPENMTNDEDRIAKYKKILQRYSTSYFSSRRISSLHISLSDYHISVVPHLEHLRHTSSVDARLKTIYKMPSSVYSVFLCSLSPLQLSSLTILQLKFYSQTSYLFLRRELMNLASSCTNVNVLQIDRHAAGLLSSIITERPSLFPMLHTLRIVPSNIPVLSVVEFSTYVMSFLELRRKADMPLKILDLVHSNNSDTIDSWDSFIKVNVRQEKTRCPAGIDSTGRDVLCSGCGIAQISENRGDFCMAVDLLINASAKLQSTALPASRVRKDRKPCLEKLHSSWKKFTSRGKYLP</sequence>
<evidence type="ECO:0000313" key="2">
    <source>
        <dbReference type="Proteomes" id="UP000027222"/>
    </source>
</evidence>
<accession>A0A067TCR9</accession>
<evidence type="ECO:0000313" key="1">
    <source>
        <dbReference type="EMBL" id="KDR77704.1"/>
    </source>
</evidence>
<dbReference type="Proteomes" id="UP000027222">
    <property type="component" value="Unassembled WGS sequence"/>
</dbReference>
<gene>
    <name evidence="1" type="ORF">GALMADRAFT_138767</name>
</gene>
<dbReference type="AlphaFoldDB" id="A0A067TCR9"/>
<name>A0A067TCR9_GALM3</name>